<dbReference type="EMBL" id="KY417925">
    <property type="protein sequence ID" value="APU92984.1"/>
    <property type="molecule type" value="Genomic_DNA"/>
</dbReference>
<feature type="compositionally biased region" description="Basic residues" evidence="1">
    <location>
        <begin position="113"/>
        <end position="122"/>
    </location>
</feature>
<dbReference type="Proteomes" id="UP000221249">
    <property type="component" value="Segment"/>
</dbReference>
<feature type="region of interest" description="Disordered" evidence="1">
    <location>
        <begin position="41"/>
        <end position="82"/>
    </location>
</feature>
<name>A0A240F4V6_9CAUD</name>
<keyword evidence="3" id="KW-1185">Reference proteome</keyword>
<evidence type="ECO:0000256" key="1">
    <source>
        <dbReference type="SAM" id="MobiDB-lite"/>
    </source>
</evidence>
<gene>
    <name evidence="2" type="ORF">POI1126_58</name>
</gene>
<organism evidence="2 3">
    <name type="scientific">Ochrobactrum phage POI1126</name>
    <dbReference type="NCBI Taxonomy" id="1932118"/>
    <lineage>
        <taxon>Viruses</taxon>
        <taxon>Duplodnaviria</taxon>
        <taxon>Heunggongvirae</taxon>
        <taxon>Uroviricota</taxon>
        <taxon>Caudoviricetes</taxon>
        <taxon>Namazuvirus</taxon>
        <taxon>Namazuvirus POI1126</taxon>
    </lineage>
</organism>
<proteinExistence type="predicted"/>
<accession>A0A240F4V6</accession>
<protein>
    <submittedName>
        <fullName evidence="2">Uncharacterized protein</fullName>
    </submittedName>
</protein>
<evidence type="ECO:0000313" key="2">
    <source>
        <dbReference type="EMBL" id="APU92984.1"/>
    </source>
</evidence>
<sequence>MTVKRPYWLTKSQFDYLRTLAPNEALTEAARIKAEYAKKDAEKYQRNRARRDAQNLQNKHKNRKRTNATSRRSYAKRKEDPERYAKYCADKRAYQRLYYSQGKKQVQTEKKRERDRRKRQRIKTQLLARDNPAEMRKQIRAHVPGYLIASAQMDVINSVMVQILDRKVPFNELAAWVKQAVTAYNRQYDHFKNISIDAPIAGTDGLTRADLLDSETFHF</sequence>
<evidence type="ECO:0000313" key="3">
    <source>
        <dbReference type="Proteomes" id="UP000221249"/>
    </source>
</evidence>
<feature type="region of interest" description="Disordered" evidence="1">
    <location>
        <begin position="100"/>
        <end position="123"/>
    </location>
</feature>
<feature type="compositionally biased region" description="Basic and acidic residues" evidence="1">
    <location>
        <begin position="41"/>
        <end position="53"/>
    </location>
</feature>
<reference evidence="2 3" key="1">
    <citation type="journal article" date="2017" name="Front. Microbiol.">
        <title>Prevalence, Host Range, and Comparative Genomic Analysis of Temperate Ochrobactrum Phages.</title>
        <authorList>
            <person name="Jackel C."/>
            <person name="Hertwig S."/>
            <person name="Scholz H.C."/>
            <person name="Nockler K."/>
            <person name="Reetz J."/>
            <person name="Hammerl J.A."/>
        </authorList>
    </citation>
    <scope>NUCLEOTIDE SEQUENCE [LARGE SCALE GENOMIC DNA]</scope>
</reference>